<dbReference type="PANTHER" id="PTHR47653:SF1">
    <property type="entry name" value="DELETED IN MALIGNANT BRAIN TUMORS 1 PROTEIN"/>
    <property type="match status" value="1"/>
</dbReference>
<dbReference type="AlphaFoldDB" id="A0A914NWY3"/>
<evidence type="ECO:0000256" key="2">
    <source>
        <dbReference type="ARBA" id="ARBA00022737"/>
    </source>
</evidence>
<keyword evidence="3 5" id="KW-1015">Disulfide bond</keyword>
<keyword evidence="2" id="KW-0677">Repeat</keyword>
<evidence type="ECO:0000313" key="7">
    <source>
        <dbReference type="Proteomes" id="UP000887563"/>
    </source>
</evidence>
<dbReference type="GO" id="GO:0045217">
    <property type="term" value="P:cell-cell junction maintenance"/>
    <property type="evidence" value="ECO:0007669"/>
    <property type="project" value="TreeGrafter"/>
</dbReference>
<comment type="caution">
    <text evidence="5">Lacks conserved residue(s) required for the propagation of feature annotation.</text>
</comment>
<evidence type="ECO:0000256" key="4">
    <source>
        <dbReference type="ARBA" id="ARBA00023180"/>
    </source>
</evidence>
<dbReference type="Gene3D" id="3.10.250.10">
    <property type="entry name" value="SRCR-like domain"/>
    <property type="match status" value="1"/>
</dbReference>
<organism evidence="7 8">
    <name type="scientific">Meloidogyne incognita</name>
    <name type="common">Southern root-knot nematode worm</name>
    <name type="synonym">Oxyuris incognita</name>
    <dbReference type="NCBI Taxonomy" id="6306"/>
    <lineage>
        <taxon>Eukaryota</taxon>
        <taxon>Metazoa</taxon>
        <taxon>Ecdysozoa</taxon>
        <taxon>Nematoda</taxon>
        <taxon>Chromadorea</taxon>
        <taxon>Rhabditida</taxon>
        <taxon>Tylenchina</taxon>
        <taxon>Tylenchomorpha</taxon>
        <taxon>Tylenchoidea</taxon>
        <taxon>Meloidogynidae</taxon>
        <taxon>Meloidogyninae</taxon>
        <taxon>Meloidogyne</taxon>
        <taxon>Meloidogyne incognita group</taxon>
    </lineage>
</organism>
<feature type="disulfide bond" evidence="5">
    <location>
        <begin position="76"/>
        <end position="86"/>
    </location>
</feature>
<dbReference type="WBParaSite" id="Minc3s11157g44670">
    <property type="protein sequence ID" value="Minc3s11157g44670"/>
    <property type="gene ID" value="Minc3s11157g44670"/>
</dbReference>
<reference evidence="8" key="1">
    <citation type="submission" date="2022-11" db="UniProtKB">
        <authorList>
            <consortium name="WormBaseParasite"/>
        </authorList>
    </citation>
    <scope>IDENTIFICATION</scope>
</reference>
<dbReference type="PROSITE" id="PS50287">
    <property type="entry name" value="SRCR_2"/>
    <property type="match status" value="1"/>
</dbReference>
<keyword evidence="1" id="KW-0732">Signal</keyword>
<dbReference type="SUPFAM" id="SSF56487">
    <property type="entry name" value="SRCR-like"/>
    <property type="match status" value="1"/>
</dbReference>
<dbReference type="InterPro" id="IPR053243">
    <property type="entry name" value="SJ_maturation_regulator"/>
</dbReference>
<evidence type="ECO:0000313" key="8">
    <source>
        <dbReference type="WBParaSite" id="Minc3s11157g44670"/>
    </source>
</evidence>
<evidence type="ECO:0000256" key="1">
    <source>
        <dbReference type="ARBA" id="ARBA00022729"/>
    </source>
</evidence>
<protein>
    <submittedName>
        <fullName evidence="8">SRCR domain-containing protein</fullName>
    </submittedName>
</protein>
<evidence type="ECO:0000256" key="3">
    <source>
        <dbReference type="ARBA" id="ARBA00023157"/>
    </source>
</evidence>
<keyword evidence="7" id="KW-1185">Reference proteome</keyword>
<dbReference type="GO" id="GO:0016020">
    <property type="term" value="C:membrane"/>
    <property type="evidence" value="ECO:0007669"/>
    <property type="project" value="InterPro"/>
</dbReference>
<evidence type="ECO:0000256" key="5">
    <source>
        <dbReference type="PROSITE-ProRule" id="PRU00196"/>
    </source>
</evidence>
<keyword evidence="4" id="KW-0325">Glycoprotein</keyword>
<dbReference type="InterPro" id="IPR036772">
    <property type="entry name" value="SRCR-like_dom_sf"/>
</dbReference>
<name>A0A914NWY3_MELIC</name>
<dbReference type="PANTHER" id="PTHR47653">
    <property type="entry name" value="PROTEIN BARK BEETLE"/>
    <property type="match status" value="1"/>
</dbReference>
<dbReference type="Pfam" id="PF00530">
    <property type="entry name" value="SRCR"/>
    <property type="match status" value="1"/>
</dbReference>
<sequence length="87" mass="10018">MEDGAKGKLKGFLHFYNATSGETVPSCDKHFTIRNAQVVCSELGFSSQNAYHWLTPQWSYNPKIRIVKTYMEPRECRGFEHSLEQCS</sequence>
<evidence type="ECO:0000259" key="6">
    <source>
        <dbReference type="PROSITE" id="PS50287"/>
    </source>
</evidence>
<proteinExistence type="predicted"/>
<accession>A0A914NWY3</accession>
<dbReference type="Proteomes" id="UP000887563">
    <property type="component" value="Unplaced"/>
</dbReference>
<feature type="domain" description="SRCR" evidence="6">
    <location>
        <begin position="1"/>
        <end position="87"/>
    </location>
</feature>
<dbReference type="InterPro" id="IPR001190">
    <property type="entry name" value="SRCR"/>
</dbReference>